<comment type="caution">
    <text evidence="1">The sequence shown here is derived from an EMBL/GenBank/DDBJ whole genome shotgun (WGS) entry which is preliminary data.</text>
</comment>
<reference evidence="1" key="1">
    <citation type="submission" date="2020-08" db="EMBL/GenBank/DDBJ databases">
        <title>Plant Genome Project.</title>
        <authorList>
            <person name="Zhang R.-G."/>
        </authorList>
    </citation>
    <scope>NUCLEOTIDE SEQUENCE</scope>
    <source>
        <strain evidence="1">WSP0</strain>
        <tissue evidence="1">Leaf</tissue>
    </source>
</reference>
<dbReference type="Proteomes" id="UP000823749">
    <property type="component" value="Chromosome 8"/>
</dbReference>
<name>A0AAV6J917_9ERIC</name>
<sequence length="208" mass="23214">MRQQLQQNFTCSGAAAESFCRSIAVLHNSGFHYPFPNLQKFTGGLEVAAVWRKPDTAQDRAFCYVHDELVLEADPSVIKEAGWLLQMSMERAASLLSMSSEIALCFWDYVPLVGIEGKGEGKITIVGKEKGYRKTELLSDHRVTDTDMVEAEGFSPRKLQRALTLTDAEIKNQEAVANEGSDAGMSNLSFRKFELGFIEMMDMEIGFK</sequence>
<proteinExistence type="predicted"/>
<dbReference type="EMBL" id="JACTNZ010000008">
    <property type="protein sequence ID" value="KAG5535680.1"/>
    <property type="molecule type" value="Genomic_DNA"/>
</dbReference>
<accession>A0AAV6J917</accession>
<gene>
    <name evidence="1" type="ORF">RHGRI_023445</name>
</gene>
<keyword evidence="2" id="KW-1185">Reference proteome</keyword>
<evidence type="ECO:0000313" key="2">
    <source>
        <dbReference type="Proteomes" id="UP000823749"/>
    </source>
</evidence>
<evidence type="ECO:0000313" key="1">
    <source>
        <dbReference type="EMBL" id="KAG5535680.1"/>
    </source>
</evidence>
<organism evidence="1 2">
    <name type="scientific">Rhododendron griersonianum</name>
    <dbReference type="NCBI Taxonomy" id="479676"/>
    <lineage>
        <taxon>Eukaryota</taxon>
        <taxon>Viridiplantae</taxon>
        <taxon>Streptophyta</taxon>
        <taxon>Embryophyta</taxon>
        <taxon>Tracheophyta</taxon>
        <taxon>Spermatophyta</taxon>
        <taxon>Magnoliopsida</taxon>
        <taxon>eudicotyledons</taxon>
        <taxon>Gunneridae</taxon>
        <taxon>Pentapetalae</taxon>
        <taxon>asterids</taxon>
        <taxon>Ericales</taxon>
        <taxon>Ericaceae</taxon>
        <taxon>Ericoideae</taxon>
        <taxon>Rhodoreae</taxon>
        <taxon>Rhododendron</taxon>
    </lineage>
</organism>
<dbReference type="AlphaFoldDB" id="A0AAV6J917"/>
<protein>
    <submittedName>
        <fullName evidence="1">Uncharacterized protein</fullName>
    </submittedName>
</protein>